<evidence type="ECO:0000313" key="2">
    <source>
        <dbReference type="Proteomes" id="UP000680866"/>
    </source>
</evidence>
<organism evidence="1 2">
    <name type="scientific">Polymorphospora rubra</name>
    <dbReference type="NCBI Taxonomy" id="338584"/>
    <lineage>
        <taxon>Bacteria</taxon>
        <taxon>Bacillati</taxon>
        <taxon>Actinomycetota</taxon>
        <taxon>Actinomycetes</taxon>
        <taxon>Micromonosporales</taxon>
        <taxon>Micromonosporaceae</taxon>
        <taxon>Polymorphospora</taxon>
    </lineage>
</organism>
<reference evidence="1" key="1">
    <citation type="submission" date="2020-08" db="EMBL/GenBank/DDBJ databases">
        <title>Whole genome shotgun sequence of Polymorphospora rubra NBRC 101157.</title>
        <authorList>
            <person name="Komaki H."/>
            <person name="Tamura T."/>
        </authorList>
    </citation>
    <scope>NUCLEOTIDE SEQUENCE</scope>
    <source>
        <strain evidence="1">NBRC 101157</strain>
    </source>
</reference>
<dbReference type="EMBL" id="AP023359">
    <property type="protein sequence ID" value="BCJ69550.1"/>
    <property type="molecule type" value="Genomic_DNA"/>
</dbReference>
<evidence type="ECO:0000313" key="1">
    <source>
        <dbReference type="EMBL" id="BCJ69550.1"/>
    </source>
</evidence>
<accession>A0A810N927</accession>
<name>A0A810N927_9ACTN</name>
<sequence length="76" mass="7894">MSLFGTPVAIRVFTALKAGQPIQSIGLASKQGKKGTPTMDGVVFIVATVFAYVAGDLDEAPFVPVIALEAIHVHGQ</sequence>
<proteinExistence type="predicted"/>
<dbReference type="KEGG" id="pry:Prubr_65710"/>
<dbReference type="Proteomes" id="UP000680866">
    <property type="component" value="Chromosome"/>
</dbReference>
<dbReference type="AlphaFoldDB" id="A0A810N927"/>
<keyword evidence="2" id="KW-1185">Reference proteome</keyword>
<protein>
    <submittedName>
        <fullName evidence="1">Uncharacterized protein</fullName>
    </submittedName>
</protein>
<gene>
    <name evidence="1" type="ORF">Prubr_65710</name>
</gene>